<dbReference type="ExpressionAtlas" id="A0A2K3DFT0">
    <property type="expression patterns" value="differential"/>
</dbReference>
<feature type="chain" id="PRO_5014345654" description="Glycosyl transferase CAP10 domain-containing protein" evidence="3">
    <location>
        <begin position="20"/>
        <end position="425"/>
    </location>
</feature>
<evidence type="ECO:0000256" key="2">
    <source>
        <dbReference type="ARBA" id="ARBA00022679"/>
    </source>
</evidence>
<dbReference type="Pfam" id="PF05686">
    <property type="entry name" value="Glyco_transf_90"/>
    <property type="match status" value="1"/>
</dbReference>
<dbReference type="PANTHER" id="PTHR12203:SF35">
    <property type="entry name" value="PROTEIN O-GLUCOSYLTRANSFERASE 1"/>
    <property type="match status" value="1"/>
</dbReference>
<dbReference type="InParanoid" id="A0A2K3DFT0"/>
<evidence type="ECO:0000313" key="5">
    <source>
        <dbReference type="EMBL" id="PNW79394.1"/>
    </source>
</evidence>
<dbReference type="GeneID" id="5722324"/>
<evidence type="ECO:0000256" key="1">
    <source>
        <dbReference type="ARBA" id="ARBA00010118"/>
    </source>
</evidence>
<evidence type="ECO:0000256" key="3">
    <source>
        <dbReference type="SAM" id="SignalP"/>
    </source>
</evidence>
<dbReference type="AlphaFoldDB" id="A0A2K3DFT0"/>
<keyword evidence="6" id="KW-1185">Reference proteome</keyword>
<feature type="signal peptide" evidence="3">
    <location>
        <begin position="1"/>
        <end position="19"/>
    </location>
</feature>
<dbReference type="RefSeq" id="XP_042921622.1">
    <property type="nucleotide sequence ID" value="XM_043066326.1"/>
</dbReference>
<evidence type="ECO:0000313" key="6">
    <source>
        <dbReference type="Proteomes" id="UP000006906"/>
    </source>
</evidence>
<accession>A0A2K3DFT0</accession>
<dbReference type="KEGG" id="cre:CHLRE_09g413250v5"/>
<protein>
    <recommendedName>
        <fullName evidence="4">Glycosyl transferase CAP10 domain-containing protein</fullName>
    </recommendedName>
</protein>
<dbReference type="Gramene" id="PNW79394">
    <property type="protein sequence ID" value="PNW79394"/>
    <property type="gene ID" value="CHLRE_09g413250v5"/>
</dbReference>
<proteinExistence type="inferred from homology"/>
<dbReference type="PaxDb" id="3055-EDP00825"/>
<dbReference type="EMBL" id="CM008970">
    <property type="protein sequence ID" value="PNW79394.1"/>
    <property type="molecule type" value="Genomic_DNA"/>
</dbReference>
<reference evidence="5 6" key="1">
    <citation type="journal article" date="2007" name="Science">
        <title>The Chlamydomonas genome reveals the evolution of key animal and plant functions.</title>
        <authorList>
            <person name="Merchant S.S."/>
            <person name="Prochnik S.E."/>
            <person name="Vallon O."/>
            <person name="Harris E.H."/>
            <person name="Karpowicz S.J."/>
            <person name="Witman G.B."/>
            <person name="Terry A."/>
            <person name="Salamov A."/>
            <person name="Fritz-Laylin L.K."/>
            <person name="Marechal-Drouard L."/>
            <person name="Marshall W.F."/>
            <person name="Qu L.H."/>
            <person name="Nelson D.R."/>
            <person name="Sanderfoot A.A."/>
            <person name="Spalding M.H."/>
            <person name="Kapitonov V.V."/>
            <person name="Ren Q."/>
            <person name="Ferris P."/>
            <person name="Lindquist E."/>
            <person name="Shapiro H."/>
            <person name="Lucas S.M."/>
            <person name="Grimwood J."/>
            <person name="Schmutz J."/>
            <person name="Cardol P."/>
            <person name="Cerutti H."/>
            <person name="Chanfreau G."/>
            <person name="Chen C.L."/>
            <person name="Cognat V."/>
            <person name="Croft M.T."/>
            <person name="Dent R."/>
            <person name="Dutcher S."/>
            <person name="Fernandez E."/>
            <person name="Fukuzawa H."/>
            <person name="Gonzalez-Ballester D."/>
            <person name="Gonzalez-Halphen D."/>
            <person name="Hallmann A."/>
            <person name="Hanikenne M."/>
            <person name="Hippler M."/>
            <person name="Inwood W."/>
            <person name="Jabbari K."/>
            <person name="Kalanon M."/>
            <person name="Kuras R."/>
            <person name="Lefebvre P.A."/>
            <person name="Lemaire S.D."/>
            <person name="Lobanov A.V."/>
            <person name="Lohr M."/>
            <person name="Manuell A."/>
            <person name="Meier I."/>
            <person name="Mets L."/>
            <person name="Mittag M."/>
            <person name="Mittelmeier T."/>
            <person name="Moroney J.V."/>
            <person name="Moseley J."/>
            <person name="Napoli C."/>
            <person name="Nedelcu A.M."/>
            <person name="Niyogi K."/>
            <person name="Novoselov S.V."/>
            <person name="Paulsen I.T."/>
            <person name="Pazour G."/>
            <person name="Purton S."/>
            <person name="Ral J.P."/>
            <person name="Riano-Pachon D.M."/>
            <person name="Riekhof W."/>
            <person name="Rymarquis L."/>
            <person name="Schroda M."/>
            <person name="Stern D."/>
            <person name="Umen J."/>
            <person name="Willows R."/>
            <person name="Wilson N."/>
            <person name="Zimmer S.L."/>
            <person name="Allmer J."/>
            <person name="Balk J."/>
            <person name="Bisova K."/>
            <person name="Chen C.J."/>
            <person name="Elias M."/>
            <person name="Gendler K."/>
            <person name="Hauser C."/>
            <person name="Lamb M.R."/>
            <person name="Ledford H."/>
            <person name="Long J.C."/>
            <person name="Minagawa J."/>
            <person name="Page M.D."/>
            <person name="Pan J."/>
            <person name="Pootakham W."/>
            <person name="Roje S."/>
            <person name="Rose A."/>
            <person name="Stahlberg E."/>
            <person name="Terauchi A.M."/>
            <person name="Yang P."/>
            <person name="Ball S."/>
            <person name="Bowler C."/>
            <person name="Dieckmann C.L."/>
            <person name="Gladyshev V.N."/>
            <person name="Green P."/>
            <person name="Jorgensen R."/>
            <person name="Mayfield S."/>
            <person name="Mueller-Roeber B."/>
            <person name="Rajamani S."/>
            <person name="Sayre R.T."/>
            <person name="Brokstein P."/>
            <person name="Dubchak I."/>
            <person name="Goodstein D."/>
            <person name="Hornick L."/>
            <person name="Huang Y.W."/>
            <person name="Jhaveri J."/>
            <person name="Luo Y."/>
            <person name="Martinez D."/>
            <person name="Ngau W.C."/>
            <person name="Otillar B."/>
            <person name="Poliakov A."/>
            <person name="Porter A."/>
            <person name="Szajkowski L."/>
            <person name="Werner G."/>
            <person name="Zhou K."/>
            <person name="Grigoriev I.V."/>
            <person name="Rokhsar D.S."/>
            <person name="Grossman A.R."/>
        </authorList>
    </citation>
    <scope>NUCLEOTIDE SEQUENCE [LARGE SCALE GENOMIC DNA]</scope>
    <source>
        <strain evidence="6">CC-503</strain>
    </source>
</reference>
<dbReference type="PANTHER" id="PTHR12203">
    <property type="entry name" value="KDEL LYS-ASP-GLU-LEU CONTAINING - RELATED"/>
    <property type="match status" value="1"/>
</dbReference>
<dbReference type="InterPro" id="IPR006598">
    <property type="entry name" value="CAP10"/>
</dbReference>
<feature type="domain" description="Glycosyl transferase CAP10" evidence="4">
    <location>
        <begin position="138"/>
        <end position="401"/>
    </location>
</feature>
<dbReference type="InterPro" id="IPR051091">
    <property type="entry name" value="O-Glucosyltr/Glycosyltrsf_90"/>
</dbReference>
<dbReference type="SMART" id="SM00672">
    <property type="entry name" value="CAP10"/>
    <property type="match status" value="1"/>
</dbReference>
<dbReference type="OMA" id="SCAQTER"/>
<sequence>MRPRSAIIGLLVSVVAVHGLGDGPGPSDVPYVEAVIGKRTPEPALWSAFLRDNLEPDLAVWRTRAPLRTAAVLEQFDAYKEWYKGPAALQLLLVYNNTLYWLDRPDPNGPEPDQRWASMYITKFHRKMTAALQSGRVQLPNCLLIYITDDNIFRFGDPRRNQTAPHFALMKSIGHPGAEDLDILLPQMRDVSDSLHMVPWHLKKDLAFFRGVPTCTGKWVERYGYLDTCPRAVLSYYTDRDNKAGNGTVLDVAITEPYQYRSKANSSIAYEPPVKTGVPIPQWSRYKWLLNLEGLVAAYRLSQLMTVNSLVLFQRVPYMEYFYRSIHPWQHYVPFWNATGPDGAPRGMDDVYDVIRELRRLDAEEPAKIQQIIANAQTFVTRFLTNHMRIAYYRAALEQYKALFPDMDQFIADYLPQLRAKGWKI</sequence>
<keyword evidence="2" id="KW-0808">Transferase</keyword>
<comment type="similarity">
    <text evidence="1">Belongs to the glycosyltransferase 90 family.</text>
</comment>
<dbReference type="OrthoDB" id="541052at2759"/>
<keyword evidence="3" id="KW-0732">Signal</keyword>
<dbReference type="Proteomes" id="UP000006906">
    <property type="component" value="Chromosome 9"/>
</dbReference>
<name>A0A2K3DFT0_CHLRE</name>
<organism evidence="5 6">
    <name type="scientific">Chlamydomonas reinhardtii</name>
    <name type="common">Chlamydomonas smithii</name>
    <dbReference type="NCBI Taxonomy" id="3055"/>
    <lineage>
        <taxon>Eukaryota</taxon>
        <taxon>Viridiplantae</taxon>
        <taxon>Chlorophyta</taxon>
        <taxon>core chlorophytes</taxon>
        <taxon>Chlorophyceae</taxon>
        <taxon>CS clade</taxon>
        <taxon>Chlamydomonadales</taxon>
        <taxon>Chlamydomonadaceae</taxon>
        <taxon>Chlamydomonas</taxon>
    </lineage>
</organism>
<dbReference type="GO" id="GO:0016740">
    <property type="term" value="F:transferase activity"/>
    <property type="evidence" value="ECO:0007669"/>
    <property type="project" value="UniProtKB-KW"/>
</dbReference>
<evidence type="ECO:0000259" key="4">
    <source>
        <dbReference type="SMART" id="SM00672"/>
    </source>
</evidence>
<gene>
    <name evidence="5" type="ORF">CHLRE_09g413250v5</name>
</gene>